<reference evidence="1" key="2">
    <citation type="submission" date="2021-12" db="EMBL/GenBank/DDBJ databases">
        <title>Resequencing data analysis of finger millet.</title>
        <authorList>
            <person name="Hatakeyama M."/>
            <person name="Aluri S."/>
            <person name="Balachadran M.T."/>
            <person name="Sivarajan S.R."/>
            <person name="Poveda L."/>
            <person name="Shimizu-Inatsugi R."/>
            <person name="Schlapbach R."/>
            <person name="Sreeman S.M."/>
            <person name="Shimizu K.K."/>
        </authorList>
    </citation>
    <scope>NUCLEOTIDE SEQUENCE</scope>
</reference>
<accession>A0AAV5DXL4</accession>
<name>A0AAV5DXL4_ELECO</name>
<dbReference type="EMBL" id="BQKI01000071">
    <property type="protein sequence ID" value="GJN15197.1"/>
    <property type="molecule type" value="Genomic_DNA"/>
</dbReference>
<keyword evidence="2" id="KW-1185">Reference proteome</keyword>
<dbReference type="Proteomes" id="UP001054889">
    <property type="component" value="Unassembled WGS sequence"/>
</dbReference>
<dbReference type="AlphaFoldDB" id="A0AAV5DXL4"/>
<evidence type="ECO:0000313" key="2">
    <source>
        <dbReference type="Proteomes" id="UP001054889"/>
    </source>
</evidence>
<protein>
    <submittedName>
        <fullName evidence="1">Uncharacterized protein</fullName>
    </submittedName>
</protein>
<proteinExistence type="predicted"/>
<evidence type="ECO:0000313" key="1">
    <source>
        <dbReference type="EMBL" id="GJN15197.1"/>
    </source>
</evidence>
<reference evidence="1" key="1">
    <citation type="journal article" date="2018" name="DNA Res.">
        <title>Multiple hybrid de novo genome assembly of finger millet, an orphan allotetraploid crop.</title>
        <authorList>
            <person name="Hatakeyama M."/>
            <person name="Aluri S."/>
            <person name="Balachadran M.T."/>
            <person name="Sivarajan S.R."/>
            <person name="Patrignani A."/>
            <person name="Gruter S."/>
            <person name="Poveda L."/>
            <person name="Shimizu-Inatsugi R."/>
            <person name="Baeten J."/>
            <person name="Francoijs K.J."/>
            <person name="Nataraja K.N."/>
            <person name="Reddy Y.A.N."/>
            <person name="Phadnis S."/>
            <person name="Ravikumar R.L."/>
            <person name="Schlapbach R."/>
            <person name="Sreeman S.M."/>
            <person name="Shimizu K.K."/>
        </authorList>
    </citation>
    <scope>NUCLEOTIDE SEQUENCE</scope>
</reference>
<gene>
    <name evidence="1" type="primary">gb02091</name>
    <name evidence="1" type="ORF">PR202_gb02091</name>
</gene>
<organism evidence="1 2">
    <name type="scientific">Eleusine coracana subsp. coracana</name>
    <dbReference type="NCBI Taxonomy" id="191504"/>
    <lineage>
        <taxon>Eukaryota</taxon>
        <taxon>Viridiplantae</taxon>
        <taxon>Streptophyta</taxon>
        <taxon>Embryophyta</taxon>
        <taxon>Tracheophyta</taxon>
        <taxon>Spermatophyta</taxon>
        <taxon>Magnoliopsida</taxon>
        <taxon>Liliopsida</taxon>
        <taxon>Poales</taxon>
        <taxon>Poaceae</taxon>
        <taxon>PACMAD clade</taxon>
        <taxon>Chloridoideae</taxon>
        <taxon>Cynodonteae</taxon>
        <taxon>Eleusininae</taxon>
        <taxon>Eleusine</taxon>
    </lineage>
</organism>
<comment type="caution">
    <text evidence="1">The sequence shown here is derived from an EMBL/GenBank/DDBJ whole genome shotgun (WGS) entry which is preliminary data.</text>
</comment>
<sequence length="191" mass="22082">MSGGWWARRQRRCLLQRRIVGEQCSAVVAAGDSLNLIDCGLLKQPLLEPKPKEHLIWEEKVVKAFDTWSEYLPAYYQKDGEATPTNFFNLQEEPRACSPMLENTTSCSSSRSEDVAVAQALSVKAVLKDELSLLELVSDDWESELTWEEKVVEVLHIVRCQEFTEYDPKHRGFIPTRFCRFNIAFFDFEKE</sequence>